<dbReference type="InterPro" id="IPR050090">
    <property type="entry name" value="Tyrosine_recombinase_XerCD"/>
</dbReference>
<dbReference type="RefSeq" id="WP_184329493.1">
    <property type="nucleotide sequence ID" value="NZ_JACHHZ010000001.1"/>
</dbReference>
<dbReference type="PANTHER" id="PTHR30349">
    <property type="entry name" value="PHAGE INTEGRASE-RELATED"/>
    <property type="match status" value="1"/>
</dbReference>
<protein>
    <submittedName>
        <fullName evidence="7">Integrase</fullName>
    </submittedName>
</protein>
<dbReference type="GO" id="GO:0003677">
    <property type="term" value="F:DNA binding"/>
    <property type="evidence" value="ECO:0007669"/>
    <property type="project" value="UniProtKB-KW"/>
</dbReference>
<comment type="similarity">
    <text evidence="1">Belongs to the 'phage' integrase family.</text>
</comment>
<dbReference type="Proteomes" id="UP000588068">
    <property type="component" value="Unassembled WGS sequence"/>
</dbReference>
<organism evidence="7 8">
    <name type="scientific">Povalibacter uvarum</name>
    <dbReference type="NCBI Taxonomy" id="732238"/>
    <lineage>
        <taxon>Bacteria</taxon>
        <taxon>Pseudomonadati</taxon>
        <taxon>Pseudomonadota</taxon>
        <taxon>Gammaproteobacteria</taxon>
        <taxon>Steroidobacterales</taxon>
        <taxon>Steroidobacteraceae</taxon>
        <taxon>Povalibacter</taxon>
    </lineage>
</organism>
<evidence type="ECO:0000256" key="4">
    <source>
        <dbReference type="ARBA" id="ARBA00023172"/>
    </source>
</evidence>
<comment type="caution">
    <text evidence="7">The sequence shown here is derived from an EMBL/GenBank/DDBJ whole genome shotgun (WGS) entry which is preliminary data.</text>
</comment>
<dbReference type="GO" id="GO:0015074">
    <property type="term" value="P:DNA integration"/>
    <property type="evidence" value="ECO:0007669"/>
    <property type="project" value="UniProtKB-KW"/>
</dbReference>
<keyword evidence="8" id="KW-1185">Reference proteome</keyword>
<evidence type="ECO:0000313" key="7">
    <source>
        <dbReference type="EMBL" id="MBB6091710.1"/>
    </source>
</evidence>
<sequence length="396" mass="45594">MATIRLRRKNDGTLRYTAEVRLRRGKVVIHTEGKTFMHRSAAEKWAKAREVALENPGELARRQLGDQSLKSLIRWYIEDFREISKWQRTKQAQLEFLERHPIGAANVMTMTSATLVDHVRLRRARGAGPATVSNDLTWIGVVLRAAKSVKQIPIKAEIVDEARTACRELRLIAKSRRRERRPTQEELTKLSEYFGRRDRRAEIPMLDIMWFAIESARRESEICRLEVADNDAKERTGLVRDAKHPTSKLGNHRRFKYTAEAWAIVQRQLPKNGYVFPYNPRSVCAAFTRACQILGIIDLHFHDLRHEATSRLFERGYQIHEVALFTLHDSWNELKRYANLRPGEARDIPAQPGKTNGRRTTPCTKARVSSPCPADDRSTPPDPPRSRARAISDLPI</sequence>
<dbReference type="SUPFAM" id="SSF56349">
    <property type="entry name" value="DNA breaking-rejoining enzymes"/>
    <property type="match status" value="1"/>
</dbReference>
<proteinExistence type="inferred from homology"/>
<dbReference type="InterPro" id="IPR013762">
    <property type="entry name" value="Integrase-like_cat_sf"/>
</dbReference>
<dbReference type="PROSITE" id="PS51898">
    <property type="entry name" value="TYR_RECOMBINASE"/>
    <property type="match status" value="1"/>
</dbReference>
<evidence type="ECO:0000313" key="8">
    <source>
        <dbReference type="Proteomes" id="UP000588068"/>
    </source>
</evidence>
<evidence type="ECO:0000259" key="6">
    <source>
        <dbReference type="PROSITE" id="PS51898"/>
    </source>
</evidence>
<evidence type="ECO:0000256" key="5">
    <source>
        <dbReference type="SAM" id="MobiDB-lite"/>
    </source>
</evidence>
<dbReference type="InterPro" id="IPR011010">
    <property type="entry name" value="DNA_brk_join_enz"/>
</dbReference>
<dbReference type="Pfam" id="PF00589">
    <property type="entry name" value="Phage_integrase"/>
    <property type="match status" value="1"/>
</dbReference>
<keyword evidence="2" id="KW-0229">DNA integration</keyword>
<feature type="region of interest" description="Disordered" evidence="5">
    <location>
        <begin position="343"/>
        <end position="396"/>
    </location>
</feature>
<accession>A0A841HHA8</accession>
<keyword evidence="3" id="KW-0238">DNA-binding</keyword>
<reference evidence="7 8" key="1">
    <citation type="submission" date="2020-08" db="EMBL/GenBank/DDBJ databases">
        <title>Genomic Encyclopedia of Type Strains, Phase IV (KMG-IV): sequencing the most valuable type-strain genomes for metagenomic binning, comparative biology and taxonomic classification.</title>
        <authorList>
            <person name="Goeker M."/>
        </authorList>
    </citation>
    <scope>NUCLEOTIDE SEQUENCE [LARGE SCALE GENOMIC DNA]</scope>
    <source>
        <strain evidence="7 8">DSM 26723</strain>
    </source>
</reference>
<dbReference type="AlphaFoldDB" id="A0A841HHA8"/>
<gene>
    <name evidence="7" type="ORF">HNQ60_000556</name>
</gene>
<dbReference type="Gene3D" id="1.10.443.10">
    <property type="entry name" value="Intergrase catalytic core"/>
    <property type="match status" value="1"/>
</dbReference>
<dbReference type="InterPro" id="IPR002104">
    <property type="entry name" value="Integrase_catalytic"/>
</dbReference>
<dbReference type="PANTHER" id="PTHR30349:SF41">
    <property type="entry name" value="INTEGRASE_RECOMBINASE PROTEIN MJ0367-RELATED"/>
    <property type="match status" value="1"/>
</dbReference>
<evidence type="ECO:0000256" key="3">
    <source>
        <dbReference type="ARBA" id="ARBA00023125"/>
    </source>
</evidence>
<evidence type="ECO:0000256" key="1">
    <source>
        <dbReference type="ARBA" id="ARBA00008857"/>
    </source>
</evidence>
<dbReference type="GO" id="GO:0006310">
    <property type="term" value="P:DNA recombination"/>
    <property type="evidence" value="ECO:0007669"/>
    <property type="project" value="UniProtKB-KW"/>
</dbReference>
<evidence type="ECO:0000256" key="2">
    <source>
        <dbReference type="ARBA" id="ARBA00022908"/>
    </source>
</evidence>
<name>A0A841HHA8_9GAMM</name>
<keyword evidence="4" id="KW-0233">DNA recombination</keyword>
<dbReference type="EMBL" id="JACHHZ010000001">
    <property type="protein sequence ID" value="MBB6091710.1"/>
    <property type="molecule type" value="Genomic_DNA"/>
</dbReference>
<feature type="domain" description="Tyr recombinase" evidence="6">
    <location>
        <begin position="177"/>
        <end position="350"/>
    </location>
</feature>